<protein>
    <submittedName>
        <fullName evidence="1">Uncharacterized protein</fullName>
    </submittedName>
</protein>
<dbReference type="EMBL" id="FLRE01000189">
    <property type="protein sequence ID" value="SBT47958.1"/>
    <property type="molecule type" value="Genomic_DNA"/>
</dbReference>
<evidence type="ECO:0000313" key="2">
    <source>
        <dbReference type="EMBL" id="SBT47958.1"/>
    </source>
</evidence>
<dbReference type="Proteomes" id="UP000078555">
    <property type="component" value="Unassembled WGS sequence"/>
</dbReference>
<name>A0A1A8ZTM0_PLAOA</name>
<evidence type="ECO:0000313" key="1">
    <source>
        <dbReference type="EMBL" id="SBT47249.1"/>
    </source>
</evidence>
<accession>A0A1A8ZTM0</accession>
<evidence type="ECO:0000313" key="3">
    <source>
        <dbReference type="Proteomes" id="UP000078550"/>
    </source>
</evidence>
<reference evidence="1" key="1">
    <citation type="submission" date="2016-05" db="EMBL/GenBank/DDBJ databases">
        <authorList>
            <person name="Lavstsen T."/>
            <person name="Jespersen J.S."/>
        </authorList>
    </citation>
    <scope>NUCLEOTIDE SEQUENCE [LARGE SCALE GENOMIC DNA]</scope>
</reference>
<evidence type="ECO:0000313" key="4">
    <source>
        <dbReference type="Proteomes" id="UP000078555"/>
    </source>
</evidence>
<keyword evidence="4" id="KW-1185">Reference proteome</keyword>
<proteinExistence type="predicted"/>
<gene>
    <name evidence="1" type="ORF">POVWA1_055330</name>
    <name evidence="2" type="ORF">POVWA2_055030</name>
</gene>
<dbReference type="AlphaFoldDB" id="A0A1A8ZTM0"/>
<sequence length="70" mass="8166">MNNSEQMCILYMYYILDIAHNHLELSPWIDIRSCTYMYACACMELSSEQNENDNLGCGCNLHAIKRKEGR</sequence>
<dbReference type="Proteomes" id="UP000078550">
    <property type="component" value="Unassembled WGS sequence"/>
</dbReference>
<dbReference type="EMBL" id="FLRD01000145">
    <property type="protein sequence ID" value="SBT47249.1"/>
    <property type="molecule type" value="Genomic_DNA"/>
</dbReference>
<reference evidence="3 4" key="2">
    <citation type="submission" date="2016-05" db="EMBL/GenBank/DDBJ databases">
        <authorList>
            <person name="Naeem Raeece"/>
        </authorList>
    </citation>
    <scope>NUCLEOTIDE SEQUENCE [LARGE SCALE GENOMIC DNA]</scope>
</reference>
<organism evidence="1 4">
    <name type="scientific">Plasmodium ovale wallikeri</name>
    <dbReference type="NCBI Taxonomy" id="864142"/>
    <lineage>
        <taxon>Eukaryota</taxon>
        <taxon>Sar</taxon>
        <taxon>Alveolata</taxon>
        <taxon>Apicomplexa</taxon>
        <taxon>Aconoidasida</taxon>
        <taxon>Haemosporida</taxon>
        <taxon>Plasmodiidae</taxon>
        <taxon>Plasmodium</taxon>
        <taxon>Plasmodium (Plasmodium)</taxon>
    </lineage>
</organism>